<dbReference type="HOGENOM" id="CLU_2834531_0_0_1"/>
<keyword evidence="2" id="KW-1185">Reference proteome</keyword>
<evidence type="ECO:0000313" key="1">
    <source>
        <dbReference type="EMBL" id="ERN11107.1"/>
    </source>
</evidence>
<reference evidence="2" key="1">
    <citation type="journal article" date="2013" name="Science">
        <title>The Amborella genome and the evolution of flowering plants.</title>
        <authorList>
            <consortium name="Amborella Genome Project"/>
        </authorList>
    </citation>
    <scope>NUCLEOTIDE SEQUENCE [LARGE SCALE GENOMIC DNA]</scope>
</reference>
<gene>
    <name evidence="1" type="ORF">AMTR_s00024p00153040</name>
</gene>
<dbReference type="Proteomes" id="UP000017836">
    <property type="component" value="Unassembled WGS sequence"/>
</dbReference>
<organism evidence="1 2">
    <name type="scientific">Amborella trichopoda</name>
    <dbReference type="NCBI Taxonomy" id="13333"/>
    <lineage>
        <taxon>Eukaryota</taxon>
        <taxon>Viridiplantae</taxon>
        <taxon>Streptophyta</taxon>
        <taxon>Embryophyta</taxon>
        <taxon>Tracheophyta</taxon>
        <taxon>Spermatophyta</taxon>
        <taxon>Magnoliopsida</taxon>
        <taxon>Amborellales</taxon>
        <taxon>Amborellaceae</taxon>
        <taxon>Amborella</taxon>
    </lineage>
</organism>
<dbReference type="EMBL" id="KI392710">
    <property type="protein sequence ID" value="ERN11107.1"/>
    <property type="molecule type" value="Genomic_DNA"/>
</dbReference>
<evidence type="ECO:0000313" key="2">
    <source>
        <dbReference type="Proteomes" id="UP000017836"/>
    </source>
</evidence>
<dbReference type="Gramene" id="ERN11107">
    <property type="protein sequence ID" value="ERN11107"/>
    <property type="gene ID" value="AMTR_s00024p00153040"/>
</dbReference>
<proteinExistence type="predicted"/>
<accession>W1PM55</accession>
<name>W1PM55_AMBTC</name>
<protein>
    <submittedName>
        <fullName evidence="1">Uncharacterized protein</fullName>
    </submittedName>
</protein>
<dbReference type="AlphaFoldDB" id="W1PM55"/>
<sequence length="66" mass="7569">MGSTGVCQIRTCSGFFEPETLERRNVHKVNLLVSPDVRNILETHEEFQTQDYGHLFMVESLSALTR</sequence>